<protein>
    <submittedName>
        <fullName evidence="1">Uncharacterized protein</fullName>
    </submittedName>
</protein>
<sequence>MNVLAILNTVCDLVGLSRFETVYQNQDESTVLLVSFLQQAGEEICLKVDWPQLLQEIKIDHWPFHLPQDYYRPLLGGAMVMLDLSLARPVINAVDWGIVKRISHTPWYWIDGRMIHLSINSPATFRYFSKNWIIDSNKEAKHHITADDDSTLLPTYLLIKDIIWRWRRAQGLSFDDCLREFDLALIAEKILWLGG</sequence>
<accession>A0ABM5NGS9</accession>
<evidence type="ECO:0000313" key="1">
    <source>
        <dbReference type="EMBL" id="AGH17374.1"/>
    </source>
</evidence>
<reference evidence="1 2" key="1">
    <citation type="journal article" date="2013" name="Genome Announc.">
        <title>Complete Genome Sequence of a Chinese Strain of 'Candidatus Liberibacter asiaticus'.</title>
        <authorList>
            <person name="Lin H."/>
            <person name="Han C.S."/>
            <person name="Liu B."/>
            <person name="Lou B."/>
            <person name="Bai X."/>
            <person name="Deng C."/>
            <person name="Civerolo E.L."/>
            <person name="Gupta G."/>
        </authorList>
    </citation>
    <scope>NUCLEOTIDE SEQUENCE [LARGE SCALE GENOMIC DNA]</scope>
    <source>
        <strain evidence="2">gxpsy</strain>
    </source>
</reference>
<evidence type="ECO:0000313" key="2">
    <source>
        <dbReference type="Proteomes" id="UP000011820"/>
    </source>
</evidence>
<dbReference type="GeneID" id="93077360"/>
<gene>
    <name evidence="1" type="ORF">WSI_05050</name>
</gene>
<proteinExistence type="predicted"/>
<dbReference type="EMBL" id="CP004005">
    <property type="protein sequence ID" value="AGH17374.1"/>
    <property type="molecule type" value="Genomic_DNA"/>
</dbReference>
<keyword evidence="2" id="KW-1185">Reference proteome</keyword>
<name>A0ABM5NGS9_LIBAS</name>
<dbReference type="Proteomes" id="UP000011820">
    <property type="component" value="Chromosome"/>
</dbReference>
<dbReference type="RefSeq" id="WP_015452969.1">
    <property type="nucleotide sequence ID" value="NC_020549.1"/>
</dbReference>
<organism evidence="1 2">
    <name type="scientific">Candidatus Liberibacter asiaticus str. gxpsy</name>
    <dbReference type="NCBI Taxonomy" id="1174529"/>
    <lineage>
        <taxon>Bacteria</taxon>
        <taxon>Pseudomonadati</taxon>
        <taxon>Pseudomonadota</taxon>
        <taxon>Alphaproteobacteria</taxon>
        <taxon>Hyphomicrobiales</taxon>
        <taxon>Rhizobiaceae</taxon>
        <taxon>Liberibacter</taxon>
    </lineage>
</organism>